<dbReference type="SUPFAM" id="SSF53474">
    <property type="entry name" value="alpha/beta-Hydrolases"/>
    <property type="match status" value="1"/>
</dbReference>
<evidence type="ECO:0000313" key="1">
    <source>
        <dbReference type="EMBL" id="WLQ45020.1"/>
    </source>
</evidence>
<evidence type="ECO:0000313" key="2">
    <source>
        <dbReference type="Proteomes" id="UP001229952"/>
    </source>
</evidence>
<dbReference type="EMBL" id="CP120992">
    <property type="protein sequence ID" value="WLQ45020.1"/>
    <property type="molecule type" value="Genomic_DNA"/>
</dbReference>
<keyword evidence="2" id="KW-1185">Reference proteome</keyword>
<dbReference type="RefSeq" id="WP_306092241.1">
    <property type="nucleotide sequence ID" value="NZ_CP120992.1"/>
</dbReference>
<dbReference type="InterPro" id="IPR052897">
    <property type="entry name" value="Sec-Metab_Biosynth_Hydrolase"/>
</dbReference>
<keyword evidence="1" id="KW-0378">Hydrolase</keyword>
<reference evidence="1 2" key="1">
    <citation type="submission" date="2023-03" db="EMBL/GenBank/DDBJ databases">
        <title>Isolation and description of six Streptomyces strains from soil environments, able to metabolize different microbial glucans.</title>
        <authorList>
            <person name="Widen T."/>
            <person name="Larsbrink J."/>
        </authorList>
    </citation>
    <scope>NUCLEOTIDE SEQUENCE [LARGE SCALE GENOMIC DNA]</scope>
    <source>
        <strain evidence="1 2">Mut2</strain>
    </source>
</reference>
<name>A0ABY9IDM1_9ACTN</name>
<protein>
    <submittedName>
        <fullName evidence="1">Alpha/beta hydrolase</fullName>
    </submittedName>
</protein>
<dbReference type="GO" id="GO:0016787">
    <property type="term" value="F:hydrolase activity"/>
    <property type="evidence" value="ECO:0007669"/>
    <property type="project" value="UniProtKB-KW"/>
</dbReference>
<dbReference type="PANTHER" id="PTHR37017:SF11">
    <property type="entry name" value="ESTERASE_LIPASE_THIOESTERASE DOMAIN-CONTAINING PROTEIN"/>
    <property type="match status" value="1"/>
</dbReference>
<dbReference type="Proteomes" id="UP001229952">
    <property type="component" value="Chromosome"/>
</dbReference>
<gene>
    <name evidence="1" type="ORF">P8A22_37110</name>
</gene>
<dbReference type="InterPro" id="IPR029058">
    <property type="entry name" value="AB_hydrolase_fold"/>
</dbReference>
<proteinExistence type="predicted"/>
<organism evidence="1 2">
    <name type="scientific">Streptomyces laculatispora</name>
    <dbReference type="NCBI Taxonomy" id="887464"/>
    <lineage>
        <taxon>Bacteria</taxon>
        <taxon>Bacillati</taxon>
        <taxon>Actinomycetota</taxon>
        <taxon>Actinomycetes</taxon>
        <taxon>Kitasatosporales</taxon>
        <taxon>Streptomycetaceae</taxon>
        <taxon>Streptomyces</taxon>
    </lineage>
</organism>
<dbReference type="PANTHER" id="PTHR37017">
    <property type="entry name" value="AB HYDROLASE-1 DOMAIN-CONTAINING PROTEIN-RELATED"/>
    <property type="match status" value="1"/>
</dbReference>
<dbReference type="Gene3D" id="3.40.50.1820">
    <property type="entry name" value="alpha/beta hydrolase"/>
    <property type="match status" value="1"/>
</dbReference>
<sequence length="232" mass="25374">MQPIFVLVHSPSVGPSTWNPVAERLTAKGHQVRVPSLLHVGAGEPPFWPRAAEAVRAGLQGIPTDHPLILVAHSNAGLFLPSVRSVLDHPVTGSVFVDAALPARTGPTPVAPPELLKFLRPMAVNGTLPRWTDWWDEADIAPMFSGPAMRRKVVAEQPRLPLAYYEQHIPVPEGWDDHPCSYLLFGPPYEDMATDAHERGWRTARLPGAHLHQIVDPVGTARQLLELTVGEA</sequence>
<accession>A0ABY9IDM1</accession>